<dbReference type="AlphaFoldDB" id="A0A411HJ08"/>
<evidence type="ECO:0000256" key="5">
    <source>
        <dbReference type="ARBA" id="ARBA00023098"/>
    </source>
</evidence>
<dbReference type="GO" id="GO:0006643">
    <property type="term" value="P:membrane lipid metabolic process"/>
    <property type="evidence" value="ECO:0007669"/>
    <property type="project" value="TreeGrafter"/>
</dbReference>
<dbReference type="InterPro" id="IPR006694">
    <property type="entry name" value="Fatty_acid_hydroxylase"/>
</dbReference>
<keyword evidence="10" id="KW-1185">Reference proteome</keyword>
<reference evidence="9 10" key="1">
    <citation type="submission" date="2019-01" db="EMBL/GenBank/DDBJ databases">
        <title>Pseudolysobacter antarctica gen. nov., sp. nov., isolated from Fildes Peninsula, Antarctica.</title>
        <authorList>
            <person name="Wei Z."/>
            <person name="Peng F."/>
        </authorList>
    </citation>
    <scope>NUCLEOTIDE SEQUENCE [LARGE SCALE GENOMIC DNA]</scope>
    <source>
        <strain evidence="9 10">AQ6-296</strain>
    </source>
</reference>
<sequence length="286" mass="33181">MSLDAVVSAATDFAKQSFNVLTYLAVITTIGLLIERIFPAERGQSWSRLRFNLLCVPIVFLLGGFVASRVAPLISAYTGPSHPGWLHIAFDDGFWGSLAAIVLYMLIYDFFYYWWHRAQHESPWLWAQHQLHHSDRAINITSSMRHHWLESPLRVFSTTLPMALLFDLKNPDVVWLVTIFGFWPFFIHMNLRLPLGPLTPIVAGPQYHRIHHSLQPEHHNTNYAAYLPLWDIVFRTAYLPKPDEFPATGLDEHEDRSLWHMLWQPFIDWSKRLRALMSPVTPSAEK</sequence>
<dbReference type="OrthoDB" id="9770329at2"/>
<feature type="transmembrane region" description="Helical" evidence="7">
    <location>
        <begin position="173"/>
        <end position="191"/>
    </location>
</feature>
<keyword evidence="4" id="KW-0560">Oxidoreductase</keyword>
<evidence type="ECO:0000313" key="9">
    <source>
        <dbReference type="EMBL" id="QBB70394.1"/>
    </source>
</evidence>
<dbReference type="RefSeq" id="WP_129832652.1">
    <property type="nucleotide sequence ID" value="NZ_CP035704.1"/>
</dbReference>
<organism evidence="9 10">
    <name type="scientific">Pseudolysobacter antarcticus</name>
    <dbReference type="NCBI Taxonomy" id="2511995"/>
    <lineage>
        <taxon>Bacteria</taxon>
        <taxon>Pseudomonadati</taxon>
        <taxon>Pseudomonadota</taxon>
        <taxon>Gammaproteobacteria</taxon>
        <taxon>Lysobacterales</taxon>
        <taxon>Rhodanobacteraceae</taxon>
        <taxon>Pseudolysobacter</taxon>
    </lineage>
</organism>
<feature type="transmembrane region" description="Helical" evidence="7">
    <location>
        <begin position="94"/>
        <end position="115"/>
    </location>
</feature>
<feature type="transmembrane region" description="Helical" evidence="7">
    <location>
        <begin position="51"/>
        <end position="74"/>
    </location>
</feature>
<evidence type="ECO:0000259" key="8">
    <source>
        <dbReference type="Pfam" id="PF04116"/>
    </source>
</evidence>
<dbReference type="PANTHER" id="PTHR21624:SF1">
    <property type="entry name" value="ALKYLGLYCEROL MONOOXYGENASE"/>
    <property type="match status" value="1"/>
</dbReference>
<feature type="transmembrane region" description="Helical" evidence="7">
    <location>
        <begin position="20"/>
        <end position="39"/>
    </location>
</feature>
<dbReference type="GO" id="GO:0016020">
    <property type="term" value="C:membrane"/>
    <property type="evidence" value="ECO:0007669"/>
    <property type="project" value="GOC"/>
</dbReference>
<proteinExistence type="predicted"/>
<keyword evidence="2 7" id="KW-0812">Transmembrane</keyword>
<feature type="domain" description="Fatty acid hydroxylase" evidence="8">
    <location>
        <begin position="102"/>
        <end position="236"/>
    </location>
</feature>
<keyword evidence="5" id="KW-0443">Lipid metabolism</keyword>
<evidence type="ECO:0000256" key="6">
    <source>
        <dbReference type="ARBA" id="ARBA00023136"/>
    </source>
</evidence>
<accession>A0A411HJ08</accession>
<name>A0A411HJ08_9GAMM</name>
<gene>
    <name evidence="9" type="ORF">ELE36_08450</name>
</gene>
<evidence type="ECO:0000256" key="7">
    <source>
        <dbReference type="SAM" id="Phobius"/>
    </source>
</evidence>
<dbReference type="InterPro" id="IPR051689">
    <property type="entry name" value="Sterol_desaturase/TMEM195"/>
</dbReference>
<dbReference type="PANTHER" id="PTHR21624">
    <property type="entry name" value="STEROL DESATURASE-RELATED PROTEIN"/>
    <property type="match status" value="1"/>
</dbReference>
<dbReference type="GO" id="GO:0012505">
    <property type="term" value="C:endomembrane system"/>
    <property type="evidence" value="ECO:0007669"/>
    <property type="project" value="UniProtKB-SubCell"/>
</dbReference>
<dbReference type="Proteomes" id="UP000291562">
    <property type="component" value="Chromosome"/>
</dbReference>
<evidence type="ECO:0000256" key="4">
    <source>
        <dbReference type="ARBA" id="ARBA00023002"/>
    </source>
</evidence>
<dbReference type="GO" id="GO:0005506">
    <property type="term" value="F:iron ion binding"/>
    <property type="evidence" value="ECO:0007669"/>
    <property type="project" value="InterPro"/>
</dbReference>
<evidence type="ECO:0000256" key="3">
    <source>
        <dbReference type="ARBA" id="ARBA00022989"/>
    </source>
</evidence>
<comment type="subcellular location">
    <subcellularLocation>
        <location evidence="1">Endomembrane system</location>
        <topology evidence="1">Multi-pass membrane protein</topology>
    </subcellularLocation>
</comment>
<keyword evidence="6 7" id="KW-0472">Membrane</keyword>
<evidence type="ECO:0000256" key="2">
    <source>
        <dbReference type="ARBA" id="ARBA00022692"/>
    </source>
</evidence>
<dbReference type="EMBL" id="CP035704">
    <property type="protein sequence ID" value="QBB70394.1"/>
    <property type="molecule type" value="Genomic_DNA"/>
</dbReference>
<dbReference type="GO" id="GO:0050479">
    <property type="term" value="F:glyceryl-ether monooxygenase activity"/>
    <property type="evidence" value="ECO:0007669"/>
    <property type="project" value="TreeGrafter"/>
</dbReference>
<keyword evidence="3 7" id="KW-1133">Transmembrane helix</keyword>
<evidence type="ECO:0000256" key="1">
    <source>
        <dbReference type="ARBA" id="ARBA00004127"/>
    </source>
</evidence>
<dbReference type="GO" id="GO:0008610">
    <property type="term" value="P:lipid biosynthetic process"/>
    <property type="evidence" value="ECO:0007669"/>
    <property type="project" value="InterPro"/>
</dbReference>
<protein>
    <submittedName>
        <fullName evidence="9">Sterol desaturase family protein</fullName>
    </submittedName>
</protein>
<dbReference type="Pfam" id="PF04116">
    <property type="entry name" value="FA_hydroxylase"/>
    <property type="match status" value="1"/>
</dbReference>
<dbReference type="KEGG" id="xbc:ELE36_08450"/>
<evidence type="ECO:0000313" key="10">
    <source>
        <dbReference type="Proteomes" id="UP000291562"/>
    </source>
</evidence>